<accession>A0AAV2RR52</accession>
<evidence type="ECO:0000313" key="1">
    <source>
        <dbReference type="EMBL" id="CAL4131799.1"/>
    </source>
</evidence>
<dbReference type="AlphaFoldDB" id="A0AAV2RR52"/>
<dbReference type="Proteomes" id="UP001497623">
    <property type="component" value="Unassembled WGS sequence"/>
</dbReference>
<evidence type="ECO:0000313" key="2">
    <source>
        <dbReference type="Proteomes" id="UP001497623"/>
    </source>
</evidence>
<dbReference type="InterPro" id="IPR005312">
    <property type="entry name" value="DUF1759"/>
</dbReference>
<comment type="caution">
    <text evidence="1">The sequence shown here is derived from an EMBL/GenBank/DDBJ whole genome shotgun (WGS) entry which is preliminary data.</text>
</comment>
<name>A0AAV2RR52_MEGNR</name>
<dbReference type="Pfam" id="PF03564">
    <property type="entry name" value="DUF1759"/>
    <property type="match status" value="1"/>
</dbReference>
<reference evidence="1 2" key="1">
    <citation type="submission" date="2024-05" db="EMBL/GenBank/DDBJ databases">
        <authorList>
            <person name="Wallberg A."/>
        </authorList>
    </citation>
    <scope>NUCLEOTIDE SEQUENCE [LARGE SCALE GENOMIC DNA]</scope>
</reference>
<gene>
    <name evidence="1" type="ORF">MNOR_LOCUS26848</name>
</gene>
<keyword evidence="2" id="KW-1185">Reference proteome</keyword>
<protein>
    <submittedName>
        <fullName evidence="1">Uncharacterized protein</fullName>
    </submittedName>
</protein>
<organism evidence="1 2">
    <name type="scientific">Meganyctiphanes norvegica</name>
    <name type="common">Northern krill</name>
    <name type="synonym">Thysanopoda norvegica</name>
    <dbReference type="NCBI Taxonomy" id="48144"/>
    <lineage>
        <taxon>Eukaryota</taxon>
        <taxon>Metazoa</taxon>
        <taxon>Ecdysozoa</taxon>
        <taxon>Arthropoda</taxon>
        <taxon>Crustacea</taxon>
        <taxon>Multicrustacea</taxon>
        <taxon>Malacostraca</taxon>
        <taxon>Eumalacostraca</taxon>
        <taxon>Eucarida</taxon>
        <taxon>Euphausiacea</taxon>
        <taxon>Euphausiidae</taxon>
        <taxon>Meganyctiphanes</taxon>
    </lineage>
</organism>
<dbReference type="EMBL" id="CAXKWB010027374">
    <property type="protein sequence ID" value="CAL4131799.1"/>
    <property type="molecule type" value="Genomic_DNA"/>
</dbReference>
<proteinExistence type="predicted"/>
<sequence length="257" mass="29632">MSKLEKHKIVLDQLEPTIEQCIQELDVDSKEKNEKARKNIVAGLKADSTMLQKFIDAVRIEEFGKEEQKEAAALEIRGISLVRKIAIAVSNVKESIETKSKVAGKLAKLDLPIFDGDFLLYKYFKTRFITLTEDYDEITKKIYLTNCLTGRARKYVEDLIIHDGEYSNIWNQLDSHFGNLNNIIDATLKSFFELPKPSKDIQEIEEHFIQSKNRCTSVIALDHNPDELLAAVYMLQLPGEVRSELEKNYPRKVKRRI</sequence>